<evidence type="ECO:0000256" key="4">
    <source>
        <dbReference type="ARBA" id="ARBA00022475"/>
    </source>
</evidence>
<evidence type="ECO:0000256" key="5">
    <source>
        <dbReference type="ARBA" id="ARBA00022692"/>
    </source>
</evidence>
<proteinExistence type="inferred from homology"/>
<dbReference type="GO" id="GO:0022857">
    <property type="term" value="F:transmembrane transporter activity"/>
    <property type="evidence" value="ECO:0007669"/>
    <property type="project" value="InterPro"/>
</dbReference>
<feature type="transmembrane region" description="Helical" evidence="8">
    <location>
        <begin position="16"/>
        <end position="37"/>
    </location>
</feature>
<feature type="transmembrane region" description="Helical" evidence="8">
    <location>
        <begin position="85"/>
        <end position="104"/>
    </location>
</feature>
<keyword evidence="5 8" id="KW-0812">Transmembrane</keyword>
<dbReference type="Proteomes" id="UP001329915">
    <property type="component" value="Chromosome"/>
</dbReference>
<gene>
    <name evidence="10" type="ORF">MFMK1_002415</name>
</gene>
<feature type="transmembrane region" description="Helical" evidence="8">
    <location>
        <begin position="110"/>
        <end position="132"/>
    </location>
</feature>
<dbReference type="PROSITE" id="PS50850">
    <property type="entry name" value="MFS"/>
    <property type="match status" value="1"/>
</dbReference>
<dbReference type="Gene3D" id="1.20.1250.20">
    <property type="entry name" value="MFS general substrate transporter like domains"/>
    <property type="match status" value="1"/>
</dbReference>
<name>A0AAU0UQV5_9FIRM</name>
<dbReference type="CDD" id="cd17503">
    <property type="entry name" value="MFS_LmrB_MDR_like"/>
    <property type="match status" value="1"/>
</dbReference>
<evidence type="ECO:0000313" key="11">
    <source>
        <dbReference type="Proteomes" id="UP001329915"/>
    </source>
</evidence>
<feature type="transmembrane region" description="Helical" evidence="8">
    <location>
        <begin position="57"/>
        <end position="76"/>
    </location>
</feature>
<dbReference type="RefSeq" id="WP_366921989.1">
    <property type="nucleotide sequence ID" value="NZ_CP121694.1"/>
</dbReference>
<dbReference type="PANTHER" id="PTHR42718">
    <property type="entry name" value="MAJOR FACILITATOR SUPERFAMILY MULTIDRUG TRANSPORTER MFSC"/>
    <property type="match status" value="1"/>
</dbReference>
<dbReference type="InterPro" id="IPR011701">
    <property type="entry name" value="MFS"/>
</dbReference>
<protein>
    <submittedName>
        <fullName evidence="10">DHA2 family efflux MFS transporter permease subunit</fullName>
    </submittedName>
</protein>
<feature type="transmembrane region" description="Helical" evidence="8">
    <location>
        <begin position="485"/>
        <end position="503"/>
    </location>
</feature>
<feature type="transmembrane region" description="Helical" evidence="8">
    <location>
        <begin position="365"/>
        <end position="383"/>
    </location>
</feature>
<accession>A0AAU0UQV5</accession>
<dbReference type="InterPro" id="IPR020846">
    <property type="entry name" value="MFS_dom"/>
</dbReference>
<evidence type="ECO:0000256" key="1">
    <source>
        <dbReference type="ARBA" id="ARBA00004651"/>
    </source>
</evidence>
<keyword evidence="4" id="KW-1003">Cell membrane</keyword>
<comment type="similarity">
    <text evidence="2">Belongs to the major facilitator superfamily. EmrB family.</text>
</comment>
<organism evidence="10 11">
    <name type="scientific">Metallumcola ferriviriculae</name>
    <dbReference type="NCBI Taxonomy" id="3039180"/>
    <lineage>
        <taxon>Bacteria</taxon>
        <taxon>Bacillati</taxon>
        <taxon>Bacillota</taxon>
        <taxon>Clostridia</taxon>
        <taxon>Neomoorellales</taxon>
        <taxon>Desulfitibacteraceae</taxon>
        <taxon>Metallumcola</taxon>
    </lineage>
</organism>
<evidence type="ECO:0000259" key="9">
    <source>
        <dbReference type="PROSITE" id="PS50850"/>
    </source>
</evidence>
<reference evidence="10 11" key="1">
    <citation type="submission" date="2023-04" db="EMBL/GenBank/DDBJ databases">
        <authorList>
            <person name="Hsu D."/>
        </authorList>
    </citation>
    <scope>NUCLEOTIDE SEQUENCE [LARGE SCALE GENOMIC DNA]</scope>
    <source>
        <strain evidence="10 11">MK1</strain>
    </source>
</reference>
<sequence>MTAQARTLTNNVEQHWVISMLVIIVGAFMAILDSSIINIAIPTLMHVFEVSTEEVQWVVTIYMLTLGVVVPTSGWLGDKWGYKKLYILSLVTFTIGSILCGLAWNLNVMIAARVIQALGGGMIMPTTMSIIFRIVPKNRLGTAMGFWGMALLVAPALGPTLGGYLVEYLNWRLIFYINVPIGILGFFLCLIVLPEFDSPDPQPFDFIGFLTSSVGLFTLLLAFSKGEAWGWTAQPTVLLFYTSIISLGIFVYNELTIEHPMLELRIFKYGMFTASKVVGMVTMVSMYVGIFYLPLFLQNIRGLGAMETGLLLMPGALVTGLMMPISGRIYDKIGALPLTVAGIIVLSYTTFLLSNLAVGTASTTIIKWVVLRGIGMGLVMMPAQTAGMAVIPQRYVGQASAISNVIQRVSSSFGLTLLTTYLTGRVAFHRTVYSAEINPWSEAVQQLMAKFGSAGEAVGATKQLLMGSLQGIIAQKAFVRGIDELFIMTALFCLIGLIPSLFLKRVK</sequence>
<feature type="transmembrane region" description="Helical" evidence="8">
    <location>
        <begin position="335"/>
        <end position="353"/>
    </location>
</feature>
<dbReference type="InterPro" id="IPR036259">
    <property type="entry name" value="MFS_trans_sf"/>
</dbReference>
<feature type="transmembrane region" description="Helical" evidence="8">
    <location>
        <begin position="277"/>
        <end position="297"/>
    </location>
</feature>
<evidence type="ECO:0000313" key="10">
    <source>
        <dbReference type="EMBL" id="WRO22580.1"/>
    </source>
</evidence>
<dbReference type="NCBIfam" id="TIGR00711">
    <property type="entry name" value="efflux_EmrB"/>
    <property type="match status" value="1"/>
</dbReference>
<dbReference type="SUPFAM" id="SSF103473">
    <property type="entry name" value="MFS general substrate transporter"/>
    <property type="match status" value="1"/>
</dbReference>
<dbReference type="PRINTS" id="PR01036">
    <property type="entry name" value="TCRTETB"/>
</dbReference>
<feature type="transmembrane region" description="Helical" evidence="8">
    <location>
        <begin position="303"/>
        <end position="323"/>
    </location>
</feature>
<feature type="transmembrane region" description="Helical" evidence="8">
    <location>
        <begin position="206"/>
        <end position="224"/>
    </location>
</feature>
<evidence type="ECO:0000256" key="2">
    <source>
        <dbReference type="ARBA" id="ARBA00008537"/>
    </source>
</evidence>
<keyword evidence="6 8" id="KW-1133">Transmembrane helix</keyword>
<dbReference type="InterPro" id="IPR004638">
    <property type="entry name" value="EmrB-like"/>
</dbReference>
<dbReference type="EMBL" id="CP121694">
    <property type="protein sequence ID" value="WRO22580.1"/>
    <property type="molecule type" value="Genomic_DNA"/>
</dbReference>
<evidence type="ECO:0000256" key="6">
    <source>
        <dbReference type="ARBA" id="ARBA00022989"/>
    </source>
</evidence>
<evidence type="ECO:0000256" key="3">
    <source>
        <dbReference type="ARBA" id="ARBA00022448"/>
    </source>
</evidence>
<dbReference type="Gene3D" id="1.20.1720.10">
    <property type="entry name" value="Multidrug resistance protein D"/>
    <property type="match status" value="1"/>
</dbReference>
<comment type="subcellular location">
    <subcellularLocation>
        <location evidence="1">Cell membrane</location>
        <topology evidence="1">Multi-pass membrane protein</topology>
    </subcellularLocation>
</comment>
<dbReference type="Pfam" id="PF07690">
    <property type="entry name" value="MFS_1"/>
    <property type="match status" value="1"/>
</dbReference>
<evidence type="ECO:0000256" key="7">
    <source>
        <dbReference type="ARBA" id="ARBA00023136"/>
    </source>
</evidence>
<evidence type="ECO:0000256" key="8">
    <source>
        <dbReference type="SAM" id="Phobius"/>
    </source>
</evidence>
<dbReference type="PANTHER" id="PTHR42718:SF9">
    <property type="entry name" value="MAJOR FACILITATOR SUPERFAMILY MULTIDRUG TRANSPORTER MFSC"/>
    <property type="match status" value="1"/>
</dbReference>
<keyword evidence="7 8" id="KW-0472">Membrane</keyword>
<keyword evidence="11" id="KW-1185">Reference proteome</keyword>
<feature type="transmembrane region" description="Helical" evidence="8">
    <location>
        <begin position="236"/>
        <end position="256"/>
    </location>
</feature>
<dbReference type="GO" id="GO:0005886">
    <property type="term" value="C:plasma membrane"/>
    <property type="evidence" value="ECO:0007669"/>
    <property type="project" value="UniProtKB-SubCell"/>
</dbReference>
<feature type="transmembrane region" description="Helical" evidence="8">
    <location>
        <begin position="144"/>
        <end position="161"/>
    </location>
</feature>
<feature type="transmembrane region" description="Helical" evidence="8">
    <location>
        <begin position="173"/>
        <end position="194"/>
    </location>
</feature>
<feature type="domain" description="Major facilitator superfamily (MFS) profile" evidence="9">
    <location>
        <begin position="19"/>
        <end position="507"/>
    </location>
</feature>
<dbReference type="KEGG" id="dbc:MFMK1_002415"/>
<keyword evidence="3" id="KW-0813">Transport</keyword>
<dbReference type="AlphaFoldDB" id="A0AAU0UQV5"/>